<dbReference type="InterPro" id="IPR005162">
    <property type="entry name" value="Retrotrans_gag_dom"/>
</dbReference>
<dbReference type="InterPro" id="IPR021109">
    <property type="entry name" value="Peptidase_aspartic_dom_sf"/>
</dbReference>
<evidence type="ECO:0000313" key="2">
    <source>
        <dbReference type="EMBL" id="KAK4595489.1"/>
    </source>
</evidence>
<organism evidence="2 3">
    <name type="scientific">Quercus rubra</name>
    <name type="common">Northern red oak</name>
    <name type="synonym">Quercus borealis</name>
    <dbReference type="NCBI Taxonomy" id="3512"/>
    <lineage>
        <taxon>Eukaryota</taxon>
        <taxon>Viridiplantae</taxon>
        <taxon>Streptophyta</taxon>
        <taxon>Embryophyta</taxon>
        <taxon>Tracheophyta</taxon>
        <taxon>Spermatophyta</taxon>
        <taxon>Magnoliopsida</taxon>
        <taxon>eudicotyledons</taxon>
        <taxon>Gunneridae</taxon>
        <taxon>Pentapetalae</taxon>
        <taxon>rosids</taxon>
        <taxon>fabids</taxon>
        <taxon>Fagales</taxon>
        <taxon>Fagaceae</taxon>
        <taxon>Quercus</taxon>
    </lineage>
</organism>
<evidence type="ECO:0000259" key="1">
    <source>
        <dbReference type="Pfam" id="PF03732"/>
    </source>
</evidence>
<dbReference type="CDD" id="cd00303">
    <property type="entry name" value="retropepsin_like"/>
    <property type="match status" value="1"/>
</dbReference>
<dbReference type="Pfam" id="PF08284">
    <property type="entry name" value="RVP_2"/>
    <property type="match status" value="1"/>
</dbReference>
<keyword evidence="3" id="KW-1185">Reference proteome</keyword>
<dbReference type="EMBL" id="JAXUIC010000003">
    <property type="protein sequence ID" value="KAK4595489.1"/>
    <property type="molecule type" value="Genomic_DNA"/>
</dbReference>
<reference evidence="2 3" key="1">
    <citation type="journal article" date="2023" name="G3 (Bethesda)">
        <title>A haplotype-resolved chromosome-scale genome for Quercus rubra L. provides insights into the genetics of adaptive traits for red oak species.</title>
        <authorList>
            <person name="Kapoor B."/>
            <person name="Jenkins J."/>
            <person name="Schmutz J."/>
            <person name="Zhebentyayeva T."/>
            <person name="Kuelheim C."/>
            <person name="Coggeshall M."/>
            <person name="Heim C."/>
            <person name="Lasky J.R."/>
            <person name="Leites L."/>
            <person name="Islam-Faridi N."/>
            <person name="Romero-Severson J."/>
            <person name="DeLeo V.L."/>
            <person name="Lucas S.M."/>
            <person name="Lazic D."/>
            <person name="Gailing O."/>
            <person name="Carlson J."/>
            <person name="Staton M."/>
        </authorList>
    </citation>
    <scope>NUCLEOTIDE SEQUENCE [LARGE SCALE GENOMIC DNA]</scope>
    <source>
        <strain evidence="2">Pseudo-F2</strain>
    </source>
</reference>
<dbReference type="AlphaFoldDB" id="A0AAN7FQ28"/>
<feature type="domain" description="Retrotransposon gag" evidence="1">
    <location>
        <begin position="124"/>
        <end position="213"/>
    </location>
</feature>
<dbReference type="PANTHER" id="PTHR15503">
    <property type="entry name" value="LDOC1 RELATED"/>
    <property type="match status" value="1"/>
</dbReference>
<accession>A0AAN7FQ28</accession>
<proteinExistence type="predicted"/>
<sequence>MAETRSSITAAQEALASLRTAFDHYAKEIQEIRTIQEVHTRTLNEMNQQLAILVQRRSGFGQGGLPQSPTNGEIKHTNSSSLALSQPMRLEFPKFAGEDPTSWVYKANQYFKYYSTPITEKLMLASFHMEGEALIWFQDSEESGLFVDWESLIQVLHIRFGAITYDDPMETLTRLRQTASVSLYKAQFEVLSNRIKGLSATHKLSCFLSGLRDEIRLPMRMLNPKSLNEAFGLAMIQEEYNWSCKKSAKVQVDQGKPSILGAPPKTTSLLESKARLPIKRISPAQMEERKKKGLCYNCDEKWGPGHKCKNAVLFLLDYVELAQENINSGVHITELEENGTMKVMGRIKHRSFVILIDLGSTHNFIDATLVSHLHINVDTSQVLEVKVANGDLIKTQGVCEEVPILLQRHEFLVLLQGLRSIRSQLQDGDTFLKQSIKRGLVLHISLQPQLLSAEGSIQLPAEVVALLAEFKFVFATSEGLPPVRDHEHQISLKEGAQAIYQRPYRTASNHYAKEIQEMQTIQEVHTWTLNEMNQQLAILVQRCSVSDQGGLPHSPTNGESRYANSSTLTLSRLESLIQALHIRFGAIAYDDPMEILTRLKQTASVSSYKAQFEVLSNKIKGLSTAHKLSCFLSGLRDEIRLQVRMLNPKSLNEAFGLAKIQEEYN</sequence>
<gene>
    <name evidence="2" type="ORF">RGQ29_013812</name>
</gene>
<dbReference type="PANTHER" id="PTHR15503:SF22">
    <property type="entry name" value="TRANSPOSON TY3-I GAG POLYPROTEIN"/>
    <property type="match status" value="1"/>
</dbReference>
<evidence type="ECO:0000313" key="3">
    <source>
        <dbReference type="Proteomes" id="UP001324115"/>
    </source>
</evidence>
<dbReference type="Pfam" id="PF03732">
    <property type="entry name" value="Retrotrans_gag"/>
    <property type="match status" value="1"/>
</dbReference>
<comment type="caution">
    <text evidence="2">The sequence shown here is derived from an EMBL/GenBank/DDBJ whole genome shotgun (WGS) entry which is preliminary data.</text>
</comment>
<dbReference type="InterPro" id="IPR032567">
    <property type="entry name" value="RTL1-rel"/>
</dbReference>
<name>A0AAN7FQ28_QUERU</name>
<dbReference type="Gene3D" id="2.40.70.10">
    <property type="entry name" value="Acid Proteases"/>
    <property type="match status" value="1"/>
</dbReference>
<dbReference type="Proteomes" id="UP001324115">
    <property type="component" value="Unassembled WGS sequence"/>
</dbReference>
<protein>
    <recommendedName>
        <fullName evidence="1">Retrotransposon gag domain-containing protein</fullName>
    </recommendedName>
</protein>